<dbReference type="AlphaFoldDB" id="A0AAV6TJB2"/>
<keyword evidence="2" id="KW-1185">Reference proteome</keyword>
<dbReference type="Proteomes" id="UP000827092">
    <property type="component" value="Unassembled WGS sequence"/>
</dbReference>
<reference evidence="1 2" key="1">
    <citation type="journal article" date="2022" name="Nat. Ecol. Evol.">
        <title>A masculinizing supergene underlies an exaggerated male reproductive morph in a spider.</title>
        <authorList>
            <person name="Hendrickx F."/>
            <person name="De Corte Z."/>
            <person name="Sonet G."/>
            <person name="Van Belleghem S.M."/>
            <person name="Kostlbacher S."/>
            <person name="Vangestel C."/>
        </authorList>
    </citation>
    <scope>NUCLEOTIDE SEQUENCE [LARGE SCALE GENOMIC DNA]</scope>
    <source>
        <strain evidence="1">W744_W776</strain>
    </source>
</reference>
<comment type="caution">
    <text evidence="1">The sequence shown here is derived from an EMBL/GenBank/DDBJ whole genome shotgun (WGS) entry which is preliminary data.</text>
</comment>
<accession>A0AAV6TJB2</accession>
<gene>
    <name evidence="1" type="ORF">JTE90_012619</name>
</gene>
<evidence type="ECO:0008006" key="3">
    <source>
        <dbReference type="Google" id="ProtNLM"/>
    </source>
</evidence>
<sequence>MAEAFYNAWLLIMDKPLKRLFCTWHVDKRWRTNLSKVKGKEKKASVYKTMKTLLEERDEHVFKIEFYGIQWGLQSTCTS</sequence>
<organism evidence="1 2">
    <name type="scientific">Oedothorax gibbosus</name>
    <dbReference type="NCBI Taxonomy" id="931172"/>
    <lineage>
        <taxon>Eukaryota</taxon>
        <taxon>Metazoa</taxon>
        <taxon>Ecdysozoa</taxon>
        <taxon>Arthropoda</taxon>
        <taxon>Chelicerata</taxon>
        <taxon>Arachnida</taxon>
        <taxon>Araneae</taxon>
        <taxon>Araneomorphae</taxon>
        <taxon>Entelegynae</taxon>
        <taxon>Araneoidea</taxon>
        <taxon>Linyphiidae</taxon>
        <taxon>Erigoninae</taxon>
        <taxon>Oedothorax</taxon>
    </lineage>
</organism>
<proteinExistence type="predicted"/>
<evidence type="ECO:0000313" key="1">
    <source>
        <dbReference type="EMBL" id="KAG8171771.1"/>
    </source>
</evidence>
<evidence type="ECO:0000313" key="2">
    <source>
        <dbReference type="Proteomes" id="UP000827092"/>
    </source>
</evidence>
<name>A0AAV6TJB2_9ARAC</name>
<protein>
    <recommendedName>
        <fullName evidence="3">MULE transposase domain-containing protein</fullName>
    </recommendedName>
</protein>
<dbReference type="EMBL" id="JAFNEN010003581">
    <property type="protein sequence ID" value="KAG8171771.1"/>
    <property type="molecule type" value="Genomic_DNA"/>
</dbReference>